<dbReference type="RefSeq" id="WP_182124950.1">
    <property type="nucleotide sequence ID" value="NZ_JACGLS010000003.1"/>
</dbReference>
<organism evidence="2 3">
    <name type="scientific">Tenacibaculum pelagium</name>
    <dbReference type="NCBI Taxonomy" id="2759527"/>
    <lineage>
        <taxon>Bacteria</taxon>
        <taxon>Pseudomonadati</taxon>
        <taxon>Bacteroidota</taxon>
        <taxon>Flavobacteriia</taxon>
        <taxon>Flavobacteriales</taxon>
        <taxon>Flavobacteriaceae</taxon>
        <taxon>Tenacibaculum</taxon>
    </lineage>
</organism>
<proteinExistence type="predicted"/>
<keyword evidence="1" id="KW-0812">Transmembrane</keyword>
<dbReference type="InterPro" id="IPR027375">
    <property type="entry name" value="DKNYY"/>
</dbReference>
<keyword evidence="1" id="KW-1133">Transmembrane helix</keyword>
<evidence type="ECO:0000256" key="1">
    <source>
        <dbReference type="SAM" id="Phobius"/>
    </source>
</evidence>
<feature type="transmembrane region" description="Helical" evidence="1">
    <location>
        <begin position="18"/>
        <end position="35"/>
    </location>
</feature>
<dbReference type="Proteomes" id="UP000563906">
    <property type="component" value="Unassembled WGS sequence"/>
</dbReference>
<protein>
    <submittedName>
        <fullName evidence="2">DKNYY domain-containing protein</fullName>
    </submittedName>
</protein>
<evidence type="ECO:0000313" key="2">
    <source>
        <dbReference type="EMBL" id="MBA6156446.1"/>
    </source>
</evidence>
<name>A0A839APK9_9FLAO</name>
<gene>
    <name evidence="2" type="ORF">H3Z83_07975</name>
</gene>
<dbReference type="AlphaFoldDB" id="A0A839APK9"/>
<comment type="caution">
    <text evidence="2">The sequence shown here is derived from an EMBL/GenBank/DDBJ whole genome shotgun (WGS) entry which is preliminary data.</text>
</comment>
<keyword evidence="3" id="KW-1185">Reference proteome</keyword>
<reference evidence="2 3" key="1">
    <citation type="submission" date="2020-07" db="EMBL/GenBank/DDBJ databases">
        <title>Bacterium isolated from marine sediment.</title>
        <authorList>
            <person name="Shang D."/>
            <person name="Du Z.-J."/>
        </authorList>
    </citation>
    <scope>NUCLEOTIDE SEQUENCE [LARGE SCALE GENOMIC DNA]</scope>
    <source>
        <strain evidence="2 3">S7007</strain>
    </source>
</reference>
<accession>A0A839APK9</accession>
<evidence type="ECO:0000313" key="3">
    <source>
        <dbReference type="Proteomes" id="UP000563906"/>
    </source>
</evidence>
<keyword evidence="1" id="KW-0472">Membrane</keyword>
<sequence>MSIFIFDAPSSNSEIKNYILFFGMNSYPLILLLIAEINARVFIKLKYAAYILPLSSIILMFIGYLNIFGTDENYQSEFLSELEKKKEKGYIGFCDSYRIKNDSVFYKDFYLKKANYKTFFYLDCSLAKDNNFVFFGSDIIKDCDPNTFQIINELWAKDERNFFYENKVFDGIDYNTFKVLEANYSKDKNNVYYHREIIKDADPDSFIIDPTTEIASDKINHYKQGKKKRKNQ</sequence>
<dbReference type="Pfam" id="PF13644">
    <property type="entry name" value="DKNYY"/>
    <property type="match status" value="1"/>
</dbReference>
<feature type="transmembrane region" description="Helical" evidence="1">
    <location>
        <begin position="47"/>
        <end position="67"/>
    </location>
</feature>
<dbReference type="EMBL" id="JACGLS010000003">
    <property type="protein sequence ID" value="MBA6156446.1"/>
    <property type="molecule type" value="Genomic_DNA"/>
</dbReference>